<name>A0A1Y1ZSJ9_9PLEO</name>
<evidence type="ECO:0008006" key="4">
    <source>
        <dbReference type="Google" id="ProtNLM"/>
    </source>
</evidence>
<organism evidence="2 3">
    <name type="scientific">Clohesyomyces aquaticus</name>
    <dbReference type="NCBI Taxonomy" id="1231657"/>
    <lineage>
        <taxon>Eukaryota</taxon>
        <taxon>Fungi</taxon>
        <taxon>Dikarya</taxon>
        <taxon>Ascomycota</taxon>
        <taxon>Pezizomycotina</taxon>
        <taxon>Dothideomycetes</taxon>
        <taxon>Pleosporomycetidae</taxon>
        <taxon>Pleosporales</taxon>
        <taxon>Lindgomycetaceae</taxon>
        <taxon>Clohesyomyces</taxon>
    </lineage>
</organism>
<dbReference type="Proteomes" id="UP000193144">
    <property type="component" value="Unassembled WGS sequence"/>
</dbReference>
<sequence length="280" mass="31550">MSTSIALQDLHPSGSPTQQAGTVRRRHTSADSDAYSDRFLSQHDLASPSPETHIDSQAFNPTHTYWISPHGSLAKEIKILDLTPFITLPYTGLTPAYKDHIKKTLKDHSYSPVYMVQRNNWWSLKYKVTSDTRTVTGDEPSKTIAEWKHPWHSGGEAILSFPLDSQNCTHPISLKNKRFGFSTETFTLESRPFIWKKDTCWNYQDMTLYKVFGSGKQERRVEVAKYAQKWWGGWVTGGTLVVDEKEVDGLVACLTLMVVLKKRRQRQAERSGGGGGNGGG</sequence>
<protein>
    <recommendedName>
        <fullName evidence="4">Tubby C-terminal-like domain-containing protein</fullName>
    </recommendedName>
</protein>
<proteinExistence type="predicted"/>
<evidence type="ECO:0000313" key="3">
    <source>
        <dbReference type="Proteomes" id="UP000193144"/>
    </source>
</evidence>
<keyword evidence="3" id="KW-1185">Reference proteome</keyword>
<dbReference type="EMBL" id="MCFA01000044">
    <property type="protein sequence ID" value="ORY13194.1"/>
    <property type="molecule type" value="Genomic_DNA"/>
</dbReference>
<reference evidence="2 3" key="1">
    <citation type="submission" date="2016-07" db="EMBL/GenBank/DDBJ databases">
        <title>Pervasive Adenine N6-methylation of Active Genes in Fungi.</title>
        <authorList>
            <consortium name="DOE Joint Genome Institute"/>
            <person name="Mondo S.J."/>
            <person name="Dannebaum R.O."/>
            <person name="Kuo R.C."/>
            <person name="Labutti K."/>
            <person name="Haridas S."/>
            <person name="Kuo A."/>
            <person name="Salamov A."/>
            <person name="Ahrendt S.R."/>
            <person name="Lipzen A."/>
            <person name="Sullivan W."/>
            <person name="Andreopoulos W.B."/>
            <person name="Clum A."/>
            <person name="Lindquist E."/>
            <person name="Daum C."/>
            <person name="Ramamoorthy G.K."/>
            <person name="Gryganskyi A."/>
            <person name="Culley D."/>
            <person name="Magnuson J.K."/>
            <person name="James T.Y."/>
            <person name="O'Malley M.A."/>
            <person name="Stajich J.E."/>
            <person name="Spatafora J.W."/>
            <person name="Visel A."/>
            <person name="Grigoriev I.V."/>
        </authorList>
    </citation>
    <scope>NUCLEOTIDE SEQUENCE [LARGE SCALE GENOMIC DNA]</scope>
    <source>
        <strain evidence="2 3">CBS 115471</strain>
    </source>
</reference>
<accession>A0A1Y1ZSJ9</accession>
<feature type="region of interest" description="Disordered" evidence="1">
    <location>
        <begin position="1"/>
        <end position="32"/>
    </location>
</feature>
<comment type="caution">
    <text evidence="2">The sequence shown here is derived from an EMBL/GenBank/DDBJ whole genome shotgun (WGS) entry which is preliminary data.</text>
</comment>
<dbReference type="AlphaFoldDB" id="A0A1Y1ZSJ9"/>
<gene>
    <name evidence="2" type="ORF">BCR34DRAFT_600113</name>
</gene>
<dbReference type="OrthoDB" id="21214at2759"/>
<evidence type="ECO:0000256" key="1">
    <source>
        <dbReference type="SAM" id="MobiDB-lite"/>
    </source>
</evidence>
<evidence type="ECO:0000313" key="2">
    <source>
        <dbReference type="EMBL" id="ORY13194.1"/>
    </source>
</evidence>